<dbReference type="PANTHER" id="PTHR10996">
    <property type="entry name" value="2-HYDROXYACID DEHYDROGENASE-RELATED"/>
    <property type="match status" value="1"/>
</dbReference>
<evidence type="ECO:0000259" key="5">
    <source>
        <dbReference type="Pfam" id="PF00389"/>
    </source>
</evidence>
<dbReference type="InterPro" id="IPR050223">
    <property type="entry name" value="D-isomer_2-hydroxyacid_DH"/>
</dbReference>
<evidence type="ECO:0000259" key="6">
    <source>
        <dbReference type="Pfam" id="PF02826"/>
    </source>
</evidence>
<keyword evidence="2 4" id="KW-0560">Oxidoreductase</keyword>
<comment type="caution">
    <text evidence="7">The sequence shown here is derived from an EMBL/GenBank/DDBJ whole genome shotgun (WGS) entry which is preliminary data.</text>
</comment>
<keyword evidence="3" id="KW-0520">NAD</keyword>
<evidence type="ECO:0000256" key="1">
    <source>
        <dbReference type="ARBA" id="ARBA00022857"/>
    </source>
</evidence>
<dbReference type="Pfam" id="PF00389">
    <property type="entry name" value="2-Hacid_dh"/>
    <property type="match status" value="1"/>
</dbReference>
<feature type="domain" description="D-isomer specific 2-hydroxyacid dehydrogenase NAD-binding" evidence="6">
    <location>
        <begin position="107"/>
        <end position="279"/>
    </location>
</feature>
<gene>
    <name evidence="7" type="ORF">EV666_11743</name>
</gene>
<dbReference type="InterPro" id="IPR036291">
    <property type="entry name" value="NAD(P)-bd_dom_sf"/>
</dbReference>
<dbReference type="RefSeq" id="WP_132010219.1">
    <property type="nucleotide sequence ID" value="NZ_JBHUNN010000002.1"/>
</dbReference>
<proteinExistence type="inferred from homology"/>
<accession>A0A4R2GLJ5</accession>
<dbReference type="EMBL" id="SLWL01000017">
    <property type="protein sequence ID" value="TCO09519.1"/>
    <property type="molecule type" value="Genomic_DNA"/>
</dbReference>
<dbReference type="Proteomes" id="UP000294881">
    <property type="component" value="Unassembled WGS sequence"/>
</dbReference>
<sequence length="318" mass="33459">MSRPEVLLVSPMMPAPLQALRRRCDVHDLRGAEDPEALLAEVGPRVRAVAGFGGVSAGLIGRLPALEIIANIGVGYDGVDVAAAAARNIVVTNTPDVLTDEVADLTLGLLIATVRRIPQADRFLRDGKWLQGAFPLSASLRGKTVGILGLGRIGEAIAARCAAFGLNIEWHSRRQRPDIAWRWRESPVALAQACDFLIVVAPGGAGTRNLVNADVLAALGPQGVLINVARGSVVDEPALVSALQNGTIAAAGLDVFADEPRVPDALVAMDNVVLLPHVGSASVDTRNAMSQLVVDNLFSWFDGAGPLTPVPETPWRRA</sequence>
<dbReference type="Pfam" id="PF02826">
    <property type="entry name" value="2-Hacid_dh_C"/>
    <property type="match status" value="1"/>
</dbReference>
<dbReference type="InterPro" id="IPR006140">
    <property type="entry name" value="D-isomer_DH_NAD-bd"/>
</dbReference>
<feature type="domain" description="D-isomer specific 2-hydroxyacid dehydrogenase catalytic" evidence="5">
    <location>
        <begin position="6"/>
        <end position="310"/>
    </location>
</feature>
<dbReference type="CDD" id="cd12156">
    <property type="entry name" value="HPPR"/>
    <property type="match status" value="1"/>
</dbReference>
<dbReference type="SUPFAM" id="SSF51735">
    <property type="entry name" value="NAD(P)-binding Rossmann-fold domains"/>
    <property type="match status" value="1"/>
</dbReference>
<dbReference type="InterPro" id="IPR029752">
    <property type="entry name" value="D-isomer_DH_CS1"/>
</dbReference>
<dbReference type="PANTHER" id="PTHR10996:SF178">
    <property type="entry name" value="2-HYDROXYACID DEHYDROGENASE YGL185C-RELATED"/>
    <property type="match status" value="1"/>
</dbReference>
<name>A0A4R2GLJ5_9HYPH</name>
<dbReference type="AlphaFoldDB" id="A0A4R2GLJ5"/>
<reference evidence="7 8" key="1">
    <citation type="submission" date="2019-03" db="EMBL/GenBank/DDBJ databases">
        <title>Genomic Encyclopedia of Type Strains, Phase IV (KMG-IV): sequencing the most valuable type-strain genomes for metagenomic binning, comparative biology and taxonomic classification.</title>
        <authorList>
            <person name="Goeker M."/>
        </authorList>
    </citation>
    <scope>NUCLEOTIDE SEQUENCE [LARGE SCALE GENOMIC DNA]</scope>
    <source>
        <strain evidence="7 8">DSM 22958</strain>
    </source>
</reference>
<evidence type="ECO:0000313" key="8">
    <source>
        <dbReference type="Proteomes" id="UP000294881"/>
    </source>
</evidence>
<keyword evidence="8" id="KW-1185">Reference proteome</keyword>
<dbReference type="OrthoDB" id="9793626at2"/>
<evidence type="ECO:0000256" key="2">
    <source>
        <dbReference type="ARBA" id="ARBA00023002"/>
    </source>
</evidence>
<dbReference type="PROSITE" id="PS00065">
    <property type="entry name" value="D_2_HYDROXYACID_DH_1"/>
    <property type="match status" value="1"/>
</dbReference>
<organism evidence="7 8">
    <name type="scientific">Camelimonas lactis</name>
    <dbReference type="NCBI Taxonomy" id="659006"/>
    <lineage>
        <taxon>Bacteria</taxon>
        <taxon>Pseudomonadati</taxon>
        <taxon>Pseudomonadota</taxon>
        <taxon>Alphaproteobacteria</taxon>
        <taxon>Hyphomicrobiales</taxon>
        <taxon>Chelatococcaceae</taxon>
        <taxon>Camelimonas</taxon>
    </lineage>
</organism>
<evidence type="ECO:0000256" key="3">
    <source>
        <dbReference type="ARBA" id="ARBA00023027"/>
    </source>
</evidence>
<dbReference type="GO" id="GO:0030267">
    <property type="term" value="F:glyoxylate reductase (NADPH) activity"/>
    <property type="evidence" value="ECO:0007669"/>
    <property type="project" value="TreeGrafter"/>
</dbReference>
<dbReference type="SUPFAM" id="SSF52283">
    <property type="entry name" value="Formate/glycerate dehydrogenase catalytic domain-like"/>
    <property type="match status" value="1"/>
</dbReference>
<protein>
    <submittedName>
        <fullName evidence="7">Lactate dehydrogenase-like 2-hydroxyacid dehydrogenase</fullName>
    </submittedName>
</protein>
<dbReference type="GO" id="GO:0016618">
    <property type="term" value="F:hydroxypyruvate reductase [NAD(P)H] activity"/>
    <property type="evidence" value="ECO:0007669"/>
    <property type="project" value="TreeGrafter"/>
</dbReference>
<dbReference type="InterPro" id="IPR006139">
    <property type="entry name" value="D-isomer_2_OHA_DH_cat_dom"/>
</dbReference>
<dbReference type="GO" id="GO:0051287">
    <property type="term" value="F:NAD binding"/>
    <property type="evidence" value="ECO:0007669"/>
    <property type="project" value="InterPro"/>
</dbReference>
<dbReference type="FunFam" id="3.40.50.720:FF:000213">
    <property type="entry name" value="Putative 2-hydroxyacid dehydrogenase"/>
    <property type="match status" value="1"/>
</dbReference>
<evidence type="ECO:0000313" key="7">
    <source>
        <dbReference type="EMBL" id="TCO09519.1"/>
    </source>
</evidence>
<dbReference type="Gene3D" id="3.40.50.720">
    <property type="entry name" value="NAD(P)-binding Rossmann-like Domain"/>
    <property type="match status" value="2"/>
</dbReference>
<comment type="similarity">
    <text evidence="4">Belongs to the D-isomer specific 2-hydroxyacid dehydrogenase family.</text>
</comment>
<dbReference type="GO" id="GO:0005829">
    <property type="term" value="C:cytosol"/>
    <property type="evidence" value="ECO:0007669"/>
    <property type="project" value="TreeGrafter"/>
</dbReference>
<keyword evidence="1" id="KW-0521">NADP</keyword>
<evidence type="ECO:0000256" key="4">
    <source>
        <dbReference type="RuleBase" id="RU003719"/>
    </source>
</evidence>